<evidence type="ECO:0000256" key="1">
    <source>
        <dbReference type="ARBA" id="ARBA00001954"/>
    </source>
</evidence>
<dbReference type="Proteomes" id="UP000654922">
    <property type="component" value="Unassembled WGS sequence"/>
</dbReference>
<keyword evidence="3" id="KW-0479">Metal-binding</keyword>
<dbReference type="GO" id="GO:0005737">
    <property type="term" value="C:cytoplasm"/>
    <property type="evidence" value="ECO:0007669"/>
    <property type="project" value="TreeGrafter"/>
</dbReference>
<evidence type="ECO:0000259" key="7">
    <source>
        <dbReference type="Pfam" id="PF02668"/>
    </source>
</evidence>
<dbReference type="Gene3D" id="3.60.130.10">
    <property type="entry name" value="Clavaminate synthase-like"/>
    <property type="match status" value="1"/>
</dbReference>
<evidence type="ECO:0000313" key="8">
    <source>
        <dbReference type="EMBL" id="KAF7173010.1"/>
    </source>
</evidence>
<dbReference type="Pfam" id="PF02668">
    <property type="entry name" value="TauD"/>
    <property type="match status" value="1"/>
</dbReference>
<dbReference type="GO" id="GO:0016706">
    <property type="term" value="F:2-oxoglutarate-dependent dioxygenase activity"/>
    <property type="evidence" value="ECO:0007669"/>
    <property type="project" value="TreeGrafter"/>
</dbReference>
<comment type="caution">
    <text evidence="8">The sequence shown here is derived from an EMBL/GenBank/DDBJ whole genome shotgun (WGS) entry which is preliminary data.</text>
</comment>
<evidence type="ECO:0000313" key="9">
    <source>
        <dbReference type="Proteomes" id="UP000654922"/>
    </source>
</evidence>
<keyword evidence="6" id="KW-0408">Iron</keyword>
<protein>
    <recommendedName>
        <fullName evidence="7">TauD/TfdA-like domain-containing protein</fullName>
    </recommendedName>
</protein>
<dbReference type="InterPro" id="IPR042098">
    <property type="entry name" value="TauD-like_sf"/>
</dbReference>
<dbReference type="GO" id="GO:0046872">
    <property type="term" value="F:metal ion binding"/>
    <property type="evidence" value="ECO:0007669"/>
    <property type="project" value="UniProtKB-KW"/>
</dbReference>
<evidence type="ECO:0000256" key="3">
    <source>
        <dbReference type="ARBA" id="ARBA00022723"/>
    </source>
</evidence>
<accession>A0A8H6QG29</accession>
<keyword evidence="5" id="KW-0560">Oxidoreductase</keyword>
<evidence type="ECO:0000256" key="6">
    <source>
        <dbReference type="ARBA" id="ARBA00023004"/>
    </source>
</evidence>
<proteinExistence type="inferred from homology"/>
<dbReference type="PANTHER" id="PTHR30468">
    <property type="entry name" value="ALPHA-KETOGLUTARATE-DEPENDENT SULFONATE DIOXYGENASE"/>
    <property type="match status" value="1"/>
</dbReference>
<comment type="cofactor">
    <cofactor evidence="1">
        <name>Fe(2+)</name>
        <dbReference type="ChEBI" id="CHEBI:29033"/>
    </cofactor>
</comment>
<keyword evidence="4" id="KW-0223">Dioxygenase</keyword>
<dbReference type="EMBL" id="JACBAE010001109">
    <property type="protein sequence ID" value="KAF7173010.1"/>
    <property type="molecule type" value="Genomic_DNA"/>
</dbReference>
<dbReference type="InterPro" id="IPR003819">
    <property type="entry name" value="TauD/TfdA-like"/>
</dbReference>
<evidence type="ECO:0000256" key="5">
    <source>
        <dbReference type="ARBA" id="ARBA00023002"/>
    </source>
</evidence>
<evidence type="ECO:0000256" key="4">
    <source>
        <dbReference type="ARBA" id="ARBA00022964"/>
    </source>
</evidence>
<name>A0A8H6QG29_9EURO</name>
<comment type="similarity">
    <text evidence="2">Belongs to the TfdA dioxygenase family.</text>
</comment>
<dbReference type="InterPro" id="IPR051323">
    <property type="entry name" value="AtsK-like"/>
</dbReference>
<gene>
    <name evidence="8" type="ORF">CNMCM5623_005128</name>
</gene>
<dbReference type="AlphaFoldDB" id="A0A8H6QG29"/>
<organism evidence="8 9">
    <name type="scientific">Aspergillus felis</name>
    <dbReference type="NCBI Taxonomy" id="1287682"/>
    <lineage>
        <taxon>Eukaryota</taxon>
        <taxon>Fungi</taxon>
        <taxon>Dikarya</taxon>
        <taxon>Ascomycota</taxon>
        <taxon>Pezizomycotina</taxon>
        <taxon>Eurotiomycetes</taxon>
        <taxon>Eurotiomycetidae</taxon>
        <taxon>Eurotiales</taxon>
        <taxon>Aspergillaceae</taxon>
        <taxon>Aspergillus</taxon>
        <taxon>Aspergillus subgen. Fumigati</taxon>
    </lineage>
</organism>
<evidence type="ECO:0000256" key="2">
    <source>
        <dbReference type="ARBA" id="ARBA00005896"/>
    </source>
</evidence>
<dbReference type="OrthoDB" id="10257314at2759"/>
<reference evidence="8" key="1">
    <citation type="submission" date="2020-06" db="EMBL/GenBank/DDBJ databases">
        <title>Draft genome sequences of strains closely related to Aspergillus parafelis and Aspergillus hiratsukae.</title>
        <authorList>
            <person name="Dos Santos R.A.C."/>
            <person name="Rivero-Menendez O."/>
            <person name="Steenwyk J.L."/>
            <person name="Mead M.E."/>
            <person name="Goldman G.H."/>
            <person name="Alastruey-Izquierdo A."/>
            <person name="Rokas A."/>
        </authorList>
    </citation>
    <scope>NUCLEOTIDE SEQUENCE</scope>
    <source>
        <strain evidence="8">CNM-CM5623</strain>
    </source>
</reference>
<sequence>MAPRAPMRVSGALNGIQYQDVTPLLGRDYPNLQLSSIVSDDAKVRDLAITASERGVLFFHNQCIPVSDFKILMQKLGELTGKPATSKLHKHEFASENNYHLGIPESMDPEVYTVSNVNNDKFFDSFLNPSDMKFASRSWHADESFERVPADYTGFKMIKCPKTGGDTVWASAYAAYERMSEPWQRFAEGLTASHGDSTSADSLNKKGLKFRAEERGSPENVGTELEAVHRVVQTNPVTGWKSLYGLGYQVSFGGINGVTDYENQIMQAYFLRLIADNHDLQIRHKWKPYDVAIWDNRSVFHNVTNDFVGERLALRVVSIGNKPYLDPNSTTRSAALRLRDEGGANGQDEY</sequence>
<dbReference type="PANTHER" id="PTHR30468:SF10">
    <property type="entry name" value="TAUD_TFDA-LIKE DOMAIN-CONTAINING PROTEIN"/>
    <property type="match status" value="1"/>
</dbReference>
<feature type="domain" description="TauD/TfdA-like" evidence="7">
    <location>
        <begin position="19"/>
        <end position="315"/>
    </location>
</feature>
<dbReference type="SUPFAM" id="SSF51197">
    <property type="entry name" value="Clavaminate synthase-like"/>
    <property type="match status" value="1"/>
</dbReference>